<reference evidence="1 2" key="1">
    <citation type="journal article" date="2011" name="J. Bacteriol.">
        <title>Genome sequence of Brevibacillus laterosporus LMG 15441, a pathogen of invertebrates.</title>
        <authorList>
            <person name="Djukic M."/>
            <person name="Poehlein A."/>
            <person name="Thurmer A."/>
            <person name="Daniel R."/>
        </authorList>
    </citation>
    <scope>NUCLEOTIDE SEQUENCE [LARGE SCALE GENOMIC DNA]</scope>
    <source>
        <strain evidence="1 2">LMG 15441</strain>
    </source>
</reference>
<dbReference type="EMBL" id="CP007806">
    <property type="protein sequence ID" value="AIG25729.1"/>
    <property type="molecule type" value="Genomic_DNA"/>
</dbReference>
<dbReference type="eggNOG" id="ENOG503413P">
    <property type="taxonomic scope" value="Bacteria"/>
</dbReference>
<dbReference type="Proteomes" id="UP000005850">
    <property type="component" value="Chromosome"/>
</dbReference>
<sequence length="142" mass="15693">MVRILDYNATQPLDRFDVAQSFTINSTPNRTDLANIKIRIPHSCAVPNRVELVATVGVRGITNISQILFRIFRDGIEIFNTLVGIESTDSEQDYVVTFQAIDSNVRSGCHVYSLTAENLAPDTRADVVGPISFSGLAIQTRH</sequence>
<accession>A0A075R1I6</accession>
<evidence type="ECO:0000313" key="1">
    <source>
        <dbReference type="EMBL" id="AIG25729.1"/>
    </source>
</evidence>
<dbReference type="RefSeq" id="WP_041751994.1">
    <property type="nucleotide sequence ID" value="NZ_CP007806.1"/>
</dbReference>
<protein>
    <recommendedName>
        <fullName evidence="3">Exosporium protein C</fullName>
    </recommendedName>
</protein>
<name>A0A075R1I6_BRELA</name>
<evidence type="ECO:0000313" key="2">
    <source>
        <dbReference type="Proteomes" id="UP000005850"/>
    </source>
</evidence>
<evidence type="ECO:0008006" key="3">
    <source>
        <dbReference type="Google" id="ProtNLM"/>
    </source>
</evidence>
<dbReference type="AlphaFoldDB" id="A0A075R1I6"/>
<organism evidence="1 2">
    <name type="scientific">Brevibacillus laterosporus LMG 15441</name>
    <dbReference type="NCBI Taxonomy" id="1042163"/>
    <lineage>
        <taxon>Bacteria</taxon>
        <taxon>Bacillati</taxon>
        <taxon>Bacillota</taxon>
        <taxon>Bacilli</taxon>
        <taxon>Bacillales</taxon>
        <taxon>Paenibacillaceae</taxon>
        <taxon>Brevibacillus</taxon>
    </lineage>
</organism>
<gene>
    <name evidence="1" type="ORF">BRLA_c013900</name>
</gene>
<proteinExistence type="predicted"/>
<dbReference type="HOGENOM" id="CLU_137771_0_0_9"/>
<keyword evidence="2" id="KW-1185">Reference proteome</keyword>
<dbReference type="KEGG" id="blr:BRLA_c013900"/>